<accession>A0A097IJD4</accession>
<dbReference type="HOGENOM" id="CLU_1154903_0_0_11"/>
<protein>
    <submittedName>
        <fullName evidence="1">Uncharacterized protein</fullName>
    </submittedName>
</protein>
<dbReference type="AlphaFoldDB" id="A0A097IJD4"/>
<organism evidence="1 2">
    <name type="scientific">Corynebacterium doosanense CAU 212 = DSM 45436</name>
    <dbReference type="NCBI Taxonomy" id="558173"/>
    <lineage>
        <taxon>Bacteria</taxon>
        <taxon>Bacillati</taxon>
        <taxon>Actinomycetota</taxon>
        <taxon>Actinomycetes</taxon>
        <taxon>Mycobacteriales</taxon>
        <taxon>Corynebacteriaceae</taxon>
        <taxon>Corynebacterium</taxon>
    </lineage>
</organism>
<proteinExistence type="predicted"/>
<dbReference type="Proteomes" id="UP000029914">
    <property type="component" value="Chromosome"/>
</dbReference>
<reference evidence="1 2" key="1">
    <citation type="submission" date="2013-09" db="EMBL/GenBank/DDBJ databases">
        <title>Complete genome sequence of Corynebacterium doosanense CAU 212(T) (=DSM 45436(T)), isolated from activated sludge.</title>
        <authorList>
            <person name="Schaffert L."/>
            <person name="Albersmeier A."/>
            <person name="Kalinowski J."/>
            <person name="Ruckert C."/>
        </authorList>
    </citation>
    <scope>NUCLEOTIDE SEQUENCE [LARGE SCALE GENOMIC DNA]</scope>
    <source>
        <strain evidence="1 2">CAU 212</strain>
    </source>
</reference>
<gene>
    <name evidence="1" type="ORF">CDOO_05415</name>
</gene>
<dbReference type="EMBL" id="CP006764">
    <property type="protein sequence ID" value="AIT62256.1"/>
    <property type="molecule type" value="Genomic_DNA"/>
</dbReference>
<dbReference type="OrthoDB" id="9987379at2"/>
<evidence type="ECO:0000313" key="1">
    <source>
        <dbReference type="EMBL" id="AIT62256.1"/>
    </source>
</evidence>
<dbReference type="STRING" id="558173.CDOO_05415"/>
<keyword evidence="2" id="KW-1185">Reference proteome</keyword>
<sequence length="240" mass="25179">MALRTYPLVSSALGSSHAVEFTEIAQAAAWALDTWDLRVTLRMSGDGWLVHGPGGYLGLIPTAVTTRYPDLMRVFHSGLAPGASARIRPAEDGSGRMLGSVDLPAPPFVVPVGRVDSPVLGQGGRLELDLSVDVAAPAQVLVELDAVGDAVVARFHGRLLGAVHSTPASLLDTLSTRPLAARAFVADGRAALDVGPELAAEEIPALSAPEPQILRVGAAHESFPLIPLDQAWLDSPEKRR</sequence>
<evidence type="ECO:0000313" key="2">
    <source>
        <dbReference type="Proteomes" id="UP000029914"/>
    </source>
</evidence>
<dbReference type="RefSeq" id="WP_018022293.1">
    <property type="nucleotide sequence ID" value="NZ_AQUX01000006.1"/>
</dbReference>
<dbReference type="KEGG" id="cdo:CDOO_05415"/>
<name>A0A097IJD4_9CORY</name>